<feature type="region of interest" description="Disordered" evidence="5">
    <location>
        <begin position="83"/>
        <end position="108"/>
    </location>
</feature>
<proteinExistence type="predicted"/>
<dbReference type="InterPro" id="IPR012952">
    <property type="entry name" value="BING4_C_dom"/>
</dbReference>
<dbReference type="Pfam" id="PF08149">
    <property type="entry name" value="BING4CT"/>
    <property type="match status" value="1"/>
</dbReference>
<dbReference type="PANTHER" id="PTHR14085:SF3">
    <property type="entry name" value="WD REPEAT-CONTAINING PROTEIN 46"/>
    <property type="match status" value="1"/>
</dbReference>
<feature type="transmembrane region" description="Helical" evidence="6">
    <location>
        <begin position="141"/>
        <end position="162"/>
    </location>
</feature>
<comment type="subcellular location">
    <subcellularLocation>
        <location evidence="1">Nucleus</location>
        <location evidence="1">Nucleolus</location>
    </subcellularLocation>
</comment>
<keyword evidence="9" id="KW-1185">Reference proteome</keyword>
<evidence type="ECO:0000256" key="2">
    <source>
        <dbReference type="ARBA" id="ARBA00022574"/>
    </source>
</evidence>
<feature type="region of interest" description="Disordered" evidence="5">
    <location>
        <begin position="1"/>
        <end position="23"/>
    </location>
</feature>
<evidence type="ECO:0000313" key="9">
    <source>
        <dbReference type="Proteomes" id="UP001235939"/>
    </source>
</evidence>
<gene>
    <name evidence="8" type="ORF">LAZ67_3002326</name>
</gene>
<dbReference type="InterPro" id="IPR040315">
    <property type="entry name" value="WDR46/Utp7"/>
</dbReference>
<accession>A0ABY6K968</accession>
<evidence type="ECO:0000256" key="5">
    <source>
        <dbReference type="SAM" id="MobiDB-lite"/>
    </source>
</evidence>
<dbReference type="PANTHER" id="PTHR14085">
    <property type="entry name" value="WD-REPEAT PROTEIN BING4"/>
    <property type="match status" value="1"/>
</dbReference>
<feature type="domain" description="BING4 C-terminal" evidence="7">
    <location>
        <begin position="340"/>
        <end position="413"/>
    </location>
</feature>
<reference evidence="8 9" key="1">
    <citation type="submission" date="2022-01" db="EMBL/GenBank/DDBJ databases">
        <title>A chromosomal length assembly of Cordylochernes scorpioides.</title>
        <authorList>
            <person name="Zeh D."/>
            <person name="Zeh J."/>
        </authorList>
    </citation>
    <scope>NUCLEOTIDE SEQUENCE [LARGE SCALE GENOMIC DNA]</scope>
    <source>
        <strain evidence="8">IN4F17</strain>
        <tissue evidence="8">Whole Body</tissue>
    </source>
</reference>
<dbReference type="InterPro" id="IPR036322">
    <property type="entry name" value="WD40_repeat_dom_sf"/>
</dbReference>
<sequence length="415" mass="46931">MGKMKTKKGDKLQVIYPDTNPSKRKLKNMKREKKFEGPAPIPKELLEKYKRGGNMKYVTDRRDTIANAPMGCVTECSTIPTGAEEMGLQGSRNKSGRRESCPGRAPPYRRERKCGALEVANFYPPLSEDGNNTLTETSQTLFGFGFIFFHVYSQLFSTFLTYPTLCVQMFNLDLPRLGPYRTQYSRDGQRLLMAGKLGHVAAFEWSSKKLLCEFSTQETVEDICWLHTPNMFAVAQRQWLHVYDNMGVELHCVKEISRPLRLDFLPYHFLMVSTSDRGWISWLDISIGKMVAQAHPKCGSIPVLTHNPANAVVFTGHSNGKTHQHIAEQVYKDYSKNMTPYLRYPLGGYTTMSNLQYASYEDVLGIGHSAGFSSILVPGAGEANFDALEANPYMTKKQRQEMEVKALLNKVSTLE</sequence>
<name>A0ABY6K968_9ARAC</name>
<dbReference type="Proteomes" id="UP001235939">
    <property type="component" value="Chromosome 03"/>
</dbReference>
<protein>
    <submittedName>
        <fullName evidence="8">WDR46</fullName>
    </submittedName>
</protein>
<evidence type="ECO:0000256" key="6">
    <source>
        <dbReference type="SAM" id="Phobius"/>
    </source>
</evidence>
<evidence type="ECO:0000313" key="8">
    <source>
        <dbReference type="EMBL" id="UYV64899.1"/>
    </source>
</evidence>
<keyword evidence="3" id="KW-0677">Repeat</keyword>
<keyword evidence="6" id="KW-0812">Transmembrane</keyword>
<organism evidence="8 9">
    <name type="scientific">Cordylochernes scorpioides</name>
    <dbReference type="NCBI Taxonomy" id="51811"/>
    <lineage>
        <taxon>Eukaryota</taxon>
        <taxon>Metazoa</taxon>
        <taxon>Ecdysozoa</taxon>
        <taxon>Arthropoda</taxon>
        <taxon>Chelicerata</taxon>
        <taxon>Arachnida</taxon>
        <taxon>Pseudoscorpiones</taxon>
        <taxon>Cheliferoidea</taxon>
        <taxon>Chernetidae</taxon>
        <taxon>Cordylochernes</taxon>
    </lineage>
</organism>
<keyword evidence="6" id="KW-1133">Transmembrane helix</keyword>
<dbReference type="InterPro" id="IPR015943">
    <property type="entry name" value="WD40/YVTN_repeat-like_dom_sf"/>
</dbReference>
<evidence type="ECO:0000256" key="4">
    <source>
        <dbReference type="ARBA" id="ARBA00023242"/>
    </source>
</evidence>
<dbReference type="Gene3D" id="2.130.10.10">
    <property type="entry name" value="YVTN repeat-like/Quinoprotein amine dehydrogenase"/>
    <property type="match status" value="1"/>
</dbReference>
<dbReference type="SMART" id="SM01033">
    <property type="entry name" value="BING4CT"/>
    <property type="match status" value="1"/>
</dbReference>
<evidence type="ECO:0000256" key="3">
    <source>
        <dbReference type="ARBA" id="ARBA00022737"/>
    </source>
</evidence>
<evidence type="ECO:0000259" key="7">
    <source>
        <dbReference type="SMART" id="SM01033"/>
    </source>
</evidence>
<evidence type="ECO:0000256" key="1">
    <source>
        <dbReference type="ARBA" id="ARBA00004604"/>
    </source>
</evidence>
<dbReference type="EMBL" id="CP092865">
    <property type="protein sequence ID" value="UYV64899.1"/>
    <property type="molecule type" value="Genomic_DNA"/>
</dbReference>
<keyword evidence="6" id="KW-0472">Membrane</keyword>
<dbReference type="SUPFAM" id="SSF50978">
    <property type="entry name" value="WD40 repeat-like"/>
    <property type="match status" value="1"/>
</dbReference>
<keyword evidence="2" id="KW-0853">WD repeat</keyword>
<keyword evidence="4" id="KW-0539">Nucleus</keyword>